<dbReference type="PROSITE" id="PS50076">
    <property type="entry name" value="DNAJ_2"/>
    <property type="match status" value="1"/>
</dbReference>
<organism evidence="3">
    <name type="scientific">marine sediment metagenome</name>
    <dbReference type="NCBI Taxonomy" id="412755"/>
    <lineage>
        <taxon>unclassified sequences</taxon>
        <taxon>metagenomes</taxon>
        <taxon>ecological metagenomes</taxon>
    </lineage>
</organism>
<sequence length="39" mass="4682">MTKRDYYEVLGVPRSADNTQIKKSYRRLARKYHPDVNPD</sequence>
<dbReference type="InterPro" id="IPR036869">
    <property type="entry name" value="J_dom_sf"/>
</dbReference>
<dbReference type="InterPro" id="IPR001623">
    <property type="entry name" value="DnaJ_domain"/>
</dbReference>
<evidence type="ECO:0000259" key="2">
    <source>
        <dbReference type="PROSITE" id="PS50076"/>
    </source>
</evidence>
<dbReference type="SMART" id="SM00271">
    <property type="entry name" value="DnaJ"/>
    <property type="match status" value="1"/>
</dbReference>
<accession>X1HRB4</accession>
<dbReference type="Gene3D" id="1.10.287.110">
    <property type="entry name" value="DnaJ domain"/>
    <property type="match status" value="1"/>
</dbReference>
<evidence type="ECO:0000313" key="3">
    <source>
        <dbReference type="EMBL" id="GAH72706.1"/>
    </source>
</evidence>
<feature type="domain" description="J" evidence="2">
    <location>
        <begin position="5"/>
        <end position="39"/>
    </location>
</feature>
<reference evidence="3" key="1">
    <citation type="journal article" date="2014" name="Front. Microbiol.">
        <title>High frequency of phylogenetically diverse reductive dehalogenase-homologous genes in deep subseafloor sedimentary metagenomes.</title>
        <authorList>
            <person name="Kawai M."/>
            <person name="Futagami T."/>
            <person name="Toyoda A."/>
            <person name="Takaki Y."/>
            <person name="Nishi S."/>
            <person name="Hori S."/>
            <person name="Arai W."/>
            <person name="Tsubouchi T."/>
            <person name="Morono Y."/>
            <person name="Uchiyama I."/>
            <person name="Ito T."/>
            <person name="Fujiyama A."/>
            <person name="Inagaki F."/>
            <person name="Takami H."/>
        </authorList>
    </citation>
    <scope>NUCLEOTIDE SEQUENCE</scope>
    <source>
        <strain evidence="3">Expedition CK06-06</strain>
    </source>
</reference>
<dbReference type="GO" id="GO:0051787">
    <property type="term" value="F:misfolded protein binding"/>
    <property type="evidence" value="ECO:0007669"/>
    <property type="project" value="TreeGrafter"/>
</dbReference>
<feature type="non-terminal residue" evidence="3">
    <location>
        <position position="39"/>
    </location>
</feature>
<comment type="caution">
    <text evidence="3">The sequence shown here is derived from an EMBL/GenBank/DDBJ whole genome shotgun (WGS) entry which is preliminary data.</text>
</comment>
<gene>
    <name evidence="3" type="ORF">S03H2_47561</name>
</gene>
<evidence type="ECO:0000256" key="1">
    <source>
        <dbReference type="ARBA" id="ARBA00023186"/>
    </source>
</evidence>
<dbReference type="AlphaFoldDB" id="X1HRB4"/>
<dbReference type="EMBL" id="BARU01029935">
    <property type="protein sequence ID" value="GAH72706.1"/>
    <property type="molecule type" value="Genomic_DNA"/>
</dbReference>
<proteinExistence type="predicted"/>
<dbReference type="CDD" id="cd06257">
    <property type="entry name" value="DnaJ"/>
    <property type="match status" value="1"/>
</dbReference>
<dbReference type="PANTHER" id="PTHR44360">
    <property type="entry name" value="DNAJ HOMOLOG SUBFAMILY B MEMBER 9"/>
    <property type="match status" value="1"/>
</dbReference>
<dbReference type="Pfam" id="PF00226">
    <property type="entry name" value="DnaJ"/>
    <property type="match status" value="1"/>
</dbReference>
<dbReference type="SUPFAM" id="SSF46565">
    <property type="entry name" value="Chaperone J-domain"/>
    <property type="match status" value="1"/>
</dbReference>
<dbReference type="GO" id="GO:0036503">
    <property type="term" value="P:ERAD pathway"/>
    <property type="evidence" value="ECO:0007669"/>
    <property type="project" value="TreeGrafter"/>
</dbReference>
<dbReference type="PANTHER" id="PTHR44360:SF1">
    <property type="entry name" value="DNAJ HOMOLOG SUBFAMILY B MEMBER 9"/>
    <property type="match status" value="1"/>
</dbReference>
<dbReference type="GO" id="GO:0051087">
    <property type="term" value="F:protein-folding chaperone binding"/>
    <property type="evidence" value="ECO:0007669"/>
    <property type="project" value="TreeGrafter"/>
</dbReference>
<keyword evidence="1" id="KW-0143">Chaperone</keyword>
<protein>
    <recommendedName>
        <fullName evidence="2">J domain-containing protein</fullName>
    </recommendedName>
</protein>
<name>X1HRB4_9ZZZZ</name>
<dbReference type="GO" id="GO:0005783">
    <property type="term" value="C:endoplasmic reticulum"/>
    <property type="evidence" value="ECO:0007669"/>
    <property type="project" value="TreeGrafter"/>
</dbReference>
<dbReference type="PRINTS" id="PR00625">
    <property type="entry name" value="JDOMAIN"/>
</dbReference>
<dbReference type="InterPro" id="IPR051948">
    <property type="entry name" value="Hsp70_co-chaperone_J-domain"/>
</dbReference>